<keyword evidence="2" id="KW-0732">Signal</keyword>
<organism evidence="3 4">
    <name type="scientific">Sphingomonas taxi</name>
    <dbReference type="NCBI Taxonomy" id="1549858"/>
    <lineage>
        <taxon>Bacteria</taxon>
        <taxon>Pseudomonadati</taxon>
        <taxon>Pseudomonadota</taxon>
        <taxon>Alphaproteobacteria</taxon>
        <taxon>Sphingomonadales</taxon>
        <taxon>Sphingomonadaceae</taxon>
        <taxon>Sphingomonas</taxon>
    </lineage>
</organism>
<evidence type="ECO:0000313" key="3">
    <source>
        <dbReference type="EMBL" id="PZQ59265.1"/>
    </source>
</evidence>
<sequence>MSGRVNLLLLLSALLSALTGVGGSARQAPVAQAIAQQGRAAIVSAVRKLAARPVQPLATLVVSSAPPRATPLPPVSREPAYASRRRE</sequence>
<dbReference type="Proteomes" id="UP000249229">
    <property type="component" value="Unassembled WGS sequence"/>
</dbReference>
<proteinExistence type="predicted"/>
<feature type="region of interest" description="Disordered" evidence="1">
    <location>
        <begin position="65"/>
        <end position="87"/>
    </location>
</feature>
<comment type="caution">
    <text evidence="3">The sequence shown here is derived from an EMBL/GenBank/DDBJ whole genome shotgun (WGS) entry which is preliminary data.</text>
</comment>
<feature type="chain" id="PRO_5015840482" evidence="2">
    <location>
        <begin position="18"/>
        <end position="87"/>
    </location>
</feature>
<feature type="signal peptide" evidence="2">
    <location>
        <begin position="1"/>
        <end position="17"/>
    </location>
</feature>
<name>A0A2W5P8N8_9SPHN</name>
<gene>
    <name evidence="3" type="ORF">DI544_11415</name>
</gene>
<protein>
    <submittedName>
        <fullName evidence="3">Uncharacterized protein</fullName>
    </submittedName>
</protein>
<accession>A0A2W5P8N8</accession>
<evidence type="ECO:0000256" key="1">
    <source>
        <dbReference type="SAM" id="MobiDB-lite"/>
    </source>
</evidence>
<evidence type="ECO:0000313" key="4">
    <source>
        <dbReference type="Proteomes" id="UP000249229"/>
    </source>
</evidence>
<dbReference type="EMBL" id="QFQI01000009">
    <property type="protein sequence ID" value="PZQ59265.1"/>
    <property type="molecule type" value="Genomic_DNA"/>
</dbReference>
<reference evidence="3 4" key="1">
    <citation type="submission" date="2017-08" db="EMBL/GenBank/DDBJ databases">
        <title>Infants hospitalized years apart are colonized by the same room-sourced microbial strains.</title>
        <authorList>
            <person name="Brooks B."/>
            <person name="Olm M.R."/>
            <person name="Firek B.A."/>
            <person name="Baker R."/>
            <person name="Thomas B.C."/>
            <person name="Morowitz M.J."/>
            <person name="Banfield J.F."/>
        </authorList>
    </citation>
    <scope>NUCLEOTIDE SEQUENCE [LARGE SCALE GENOMIC DNA]</scope>
    <source>
        <strain evidence="3">S2_005_001_R1_22</strain>
    </source>
</reference>
<dbReference type="AlphaFoldDB" id="A0A2W5P8N8"/>
<evidence type="ECO:0000256" key="2">
    <source>
        <dbReference type="SAM" id="SignalP"/>
    </source>
</evidence>